<feature type="domain" description="Reverse transcriptase Ty1/copia-type" evidence="1">
    <location>
        <begin position="57"/>
        <end position="126"/>
    </location>
</feature>
<accession>A0A438CCZ3</accession>
<sequence>MITRSQRGIINPNPIYALTSTTNSTSIPREPHNIRAALAHLGGKAAMDEELEALHKNKTWVFVPRTSDMHVIGSKWVFNPKLKPNGSLDHLKARVVAKGYHQVDGLDYIKTFSPIIKPGTIRMLIHVLSMVPDSGVI</sequence>
<dbReference type="AlphaFoldDB" id="A0A438CCZ3"/>
<evidence type="ECO:0000313" key="3">
    <source>
        <dbReference type="Proteomes" id="UP000288805"/>
    </source>
</evidence>
<dbReference type="EMBL" id="QGNW01002313">
    <property type="protein sequence ID" value="RVW21122.1"/>
    <property type="molecule type" value="Genomic_DNA"/>
</dbReference>
<reference evidence="2 3" key="1">
    <citation type="journal article" date="2018" name="PLoS Genet.">
        <title>Population sequencing reveals clonal diversity and ancestral inbreeding in the grapevine cultivar Chardonnay.</title>
        <authorList>
            <person name="Roach M.J."/>
            <person name="Johnson D.L."/>
            <person name="Bohlmann J."/>
            <person name="van Vuuren H.J."/>
            <person name="Jones S.J."/>
            <person name="Pretorius I.S."/>
            <person name="Schmidt S.A."/>
            <person name="Borneman A.R."/>
        </authorList>
    </citation>
    <scope>NUCLEOTIDE SEQUENCE [LARGE SCALE GENOMIC DNA]</scope>
    <source>
        <strain evidence="3">cv. Chardonnay</strain>
        <tissue evidence="2">Leaf</tissue>
    </source>
</reference>
<dbReference type="InterPro" id="IPR013103">
    <property type="entry name" value="RVT_2"/>
</dbReference>
<proteinExistence type="predicted"/>
<dbReference type="Pfam" id="PF07727">
    <property type="entry name" value="RVT_2"/>
    <property type="match status" value="1"/>
</dbReference>
<comment type="caution">
    <text evidence="2">The sequence shown here is derived from an EMBL/GenBank/DDBJ whole genome shotgun (WGS) entry which is preliminary data.</text>
</comment>
<name>A0A438CCZ3_VITVI</name>
<protein>
    <submittedName>
        <fullName evidence="2">Putative mitochondrial protein</fullName>
    </submittedName>
</protein>
<organism evidence="2 3">
    <name type="scientific">Vitis vinifera</name>
    <name type="common">Grape</name>
    <dbReference type="NCBI Taxonomy" id="29760"/>
    <lineage>
        <taxon>Eukaryota</taxon>
        <taxon>Viridiplantae</taxon>
        <taxon>Streptophyta</taxon>
        <taxon>Embryophyta</taxon>
        <taxon>Tracheophyta</taxon>
        <taxon>Spermatophyta</taxon>
        <taxon>Magnoliopsida</taxon>
        <taxon>eudicotyledons</taxon>
        <taxon>Gunneridae</taxon>
        <taxon>Pentapetalae</taxon>
        <taxon>rosids</taxon>
        <taxon>Vitales</taxon>
        <taxon>Vitaceae</taxon>
        <taxon>Viteae</taxon>
        <taxon>Vitis</taxon>
    </lineage>
</organism>
<dbReference type="Proteomes" id="UP000288805">
    <property type="component" value="Unassembled WGS sequence"/>
</dbReference>
<evidence type="ECO:0000259" key="1">
    <source>
        <dbReference type="Pfam" id="PF07727"/>
    </source>
</evidence>
<gene>
    <name evidence="2" type="primary">AtMg00820_88</name>
    <name evidence="2" type="ORF">CK203_112706</name>
</gene>
<evidence type="ECO:0000313" key="2">
    <source>
        <dbReference type="EMBL" id="RVW21122.1"/>
    </source>
</evidence>